<proteinExistence type="predicted"/>
<evidence type="ECO:0000313" key="1">
    <source>
        <dbReference type="EMBL" id="WZN66714.1"/>
    </source>
</evidence>
<accession>A0AAX4PLB0</accession>
<keyword evidence="2" id="KW-1185">Reference proteome</keyword>
<name>A0AAX4PLB0_9CHLO</name>
<dbReference type="EMBL" id="CP151516">
    <property type="protein sequence ID" value="WZN66714.1"/>
    <property type="molecule type" value="Genomic_DNA"/>
</dbReference>
<gene>
    <name evidence="1" type="ORF">HKI87_16g82840</name>
</gene>
<dbReference type="AlphaFoldDB" id="A0AAX4PLB0"/>
<reference evidence="1 2" key="1">
    <citation type="submission" date="2024-03" db="EMBL/GenBank/DDBJ databases">
        <title>Complete genome sequence of the green alga Chloropicon roscoffensis RCC1871.</title>
        <authorList>
            <person name="Lemieux C."/>
            <person name="Pombert J.-F."/>
            <person name="Otis C."/>
            <person name="Turmel M."/>
        </authorList>
    </citation>
    <scope>NUCLEOTIDE SEQUENCE [LARGE SCALE GENOMIC DNA]</scope>
    <source>
        <strain evidence="1 2">RCC1871</strain>
    </source>
</reference>
<sequence>MRSSLQSMVWVDGKGNFIKKMSKDQPVDLDPSVMDDEAKNKAGISSAKLWKRINPGCMTGYMDLPNSTYSRNFKFDDKNKAYIEEDKNWEFHFRKTEISQYTEAAVRHKMTGNI</sequence>
<organism evidence="1 2">
    <name type="scientific">Chloropicon roscoffensis</name>
    <dbReference type="NCBI Taxonomy" id="1461544"/>
    <lineage>
        <taxon>Eukaryota</taxon>
        <taxon>Viridiplantae</taxon>
        <taxon>Chlorophyta</taxon>
        <taxon>Chloropicophyceae</taxon>
        <taxon>Chloropicales</taxon>
        <taxon>Chloropicaceae</taxon>
        <taxon>Chloropicon</taxon>
    </lineage>
</organism>
<evidence type="ECO:0000313" key="2">
    <source>
        <dbReference type="Proteomes" id="UP001472866"/>
    </source>
</evidence>
<dbReference type="Proteomes" id="UP001472866">
    <property type="component" value="Chromosome 16"/>
</dbReference>
<protein>
    <submittedName>
        <fullName evidence="1">Uncharacterized protein</fullName>
    </submittedName>
</protein>